<reference evidence="1 2" key="1">
    <citation type="submission" date="2018-08" db="EMBL/GenBank/DDBJ databases">
        <title>A genome reference for cultivated species of the human gut microbiota.</title>
        <authorList>
            <person name="Zou Y."/>
            <person name="Xue W."/>
            <person name="Luo G."/>
        </authorList>
    </citation>
    <scope>NUCLEOTIDE SEQUENCE [LARGE SCALE GENOMIC DNA]</scope>
    <source>
        <strain evidence="1 2">AM42-38</strain>
    </source>
</reference>
<dbReference type="Proteomes" id="UP000283855">
    <property type="component" value="Unassembled WGS sequence"/>
</dbReference>
<evidence type="ECO:0000313" key="2">
    <source>
        <dbReference type="Proteomes" id="UP000283855"/>
    </source>
</evidence>
<protein>
    <submittedName>
        <fullName evidence="1">Uncharacterized protein</fullName>
    </submittedName>
</protein>
<dbReference type="AlphaFoldDB" id="A0A413T1W9"/>
<sequence length="94" mass="10948">MTTIMNEQNNIPQPPYYSVESIAQRRAEKKEEILLSKARIQNLTQELFAPQKSKNQMDNMMQHINAGIAAYDGLMTGLKILRRVRGFFSRNKKY</sequence>
<dbReference type="EMBL" id="QSFT01000008">
    <property type="protein sequence ID" value="RHA76976.1"/>
    <property type="molecule type" value="Genomic_DNA"/>
</dbReference>
<proteinExistence type="predicted"/>
<name>A0A413T1W9_9BACT</name>
<evidence type="ECO:0000313" key="1">
    <source>
        <dbReference type="EMBL" id="RHA76976.1"/>
    </source>
</evidence>
<accession>A0A413T1W9</accession>
<gene>
    <name evidence="1" type="ORF">DW921_05525</name>
</gene>
<organism evidence="1 2">
    <name type="scientific">Phocaeicola coprophilus</name>
    <dbReference type="NCBI Taxonomy" id="387090"/>
    <lineage>
        <taxon>Bacteria</taxon>
        <taxon>Pseudomonadati</taxon>
        <taxon>Bacteroidota</taxon>
        <taxon>Bacteroidia</taxon>
        <taxon>Bacteroidales</taxon>
        <taxon>Bacteroidaceae</taxon>
        <taxon>Phocaeicola</taxon>
    </lineage>
</organism>
<comment type="caution">
    <text evidence="1">The sequence shown here is derived from an EMBL/GenBank/DDBJ whole genome shotgun (WGS) entry which is preliminary data.</text>
</comment>